<dbReference type="EMBL" id="FNZA01000001">
    <property type="protein sequence ID" value="SEI69651.1"/>
    <property type="molecule type" value="Genomic_DNA"/>
</dbReference>
<gene>
    <name evidence="1" type="ORF">SAMN04488058_101369</name>
</gene>
<dbReference type="SUPFAM" id="SSF160104">
    <property type="entry name" value="Acetoacetate decarboxylase-like"/>
    <property type="match status" value="1"/>
</dbReference>
<keyword evidence="2" id="KW-1185">Reference proteome</keyword>
<dbReference type="AlphaFoldDB" id="A0A1H6SPA9"/>
<reference evidence="2" key="1">
    <citation type="submission" date="2016-10" db="EMBL/GenBank/DDBJ databases">
        <authorList>
            <person name="Varghese N."/>
            <person name="Submissions S."/>
        </authorList>
    </citation>
    <scope>NUCLEOTIDE SEQUENCE [LARGE SCALE GENOMIC DNA]</scope>
    <source>
        <strain evidence="2">CGMCC 1.10218</strain>
    </source>
</reference>
<dbReference type="Proteomes" id="UP000199223">
    <property type="component" value="Unassembled WGS sequence"/>
</dbReference>
<sequence length="173" mass="19054">MLVRYASSPVGRYDEWLWLAPTRSPRGWRPGIRRIGVNSPASLEWGRRNWAIPKELTAFAWAPGSVELRDAGGALLARGRFGGMLGAALPCSLAGLPRSWRTLAQPGDRGWRWTTVQGEGRVRLARWQVEAAPGLPEVEGRVPWLVLGVPEFRLVFPCPESDLAAEQAPTGHP</sequence>
<protein>
    <recommendedName>
        <fullName evidence="3">Acetoacetate decarboxylase (ADC)</fullName>
    </recommendedName>
</protein>
<dbReference type="PANTHER" id="PTHR40518:SF1">
    <property type="entry name" value="ACETOACETATE DECARBOXYLASE"/>
    <property type="match status" value="1"/>
</dbReference>
<proteinExistence type="predicted"/>
<evidence type="ECO:0000313" key="2">
    <source>
        <dbReference type="Proteomes" id="UP000199223"/>
    </source>
</evidence>
<dbReference type="InterPro" id="IPR023375">
    <property type="entry name" value="ADC_dom_sf"/>
</dbReference>
<organism evidence="1 2">
    <name type="scientific">Deinococcus reticulitermitis</name>
    <dbReference type="NCBI Taxonomy" id="856736"/>
    <lineage>
        <taxon>Bacteria</taxon>
        <taxon>Thermotogati</taxon>
        <taxon>Deinococcota</taxon>
        <taxon>Deinococci</taxon>
        <taxon>Deinococcales</taxon>
        <taxon>Deinococcaceae</taxon>
        <taxon>Deinococcus</taxon>
    </lineage>
</organism>
<name>A0A1H6SPA9_9DEIO</name>
<dbReference type="PANTHER" id="PTHR40518">
    <property type="entry name" value="ACETOACETATE DECARBOXYLASE"/>
    <property type="match status" value="1"/>
</dbReference>
<evidence type="ECO:0000313" key="1">
    <source>
        <dbReference type="EMBL" id="SEI69651.1"/>
    </source>
</evidence>
<accession>A0A1H6SPA9</accession>
<dbReference type="STRING" id="856736.SAMN04488058_101369"/>
<evidence type="ECO:0008006" key="3">
    <source>
        <dbReference type="Google" id="ProtNLM"/>
    </source>
</evidence>